<feature type="signal peptide" evidence="5">
    <location>
        <begin position="1"/>
        <end position="22"/>
    </location>
</feature>
<dbReference type="PROSITE" id="PS00135">
    <property type="entry name" value="TRYPSIN_SER"/>
    <property type="match status" value="1"/>
</dbReference>
<dbReference type="PRINTS" id="PR00722">
    <property type="entry name" value="CHYMOTRYPSIN"/>
</dbReference>
<dbReference type="SUPFAM" id="SSF50494">
    <property type="entry name" value="Trypsin-like serine proteases"/>
    <property type="match status" value="1"/>
</dbReference>
<organism evidence="8 9">
    <name type="scientific">Aedes albopictus</name>
    <name type="common">Asian tiger mosquito</name>
    <name type="synonym">Stegomyia albopicta</name>
    <dbReference type="NCBI Taxonomy" id="7160"/>
    <lineage>
        <taxon>Eukaryota</taxon>
        <taxon>Metazoa</taxon>
        <taxon>Ecdysozoa</taxon>
        <taxon>Arthropoda</taxon>
        <taxon>Hexapoda</taxon>
        <taxon>Insecta</taxon>
        <taxon>Pterygota</taxon>
        <taxon>Neoptera</taxon>
        <taxon>Endopterygota</taxon>
        <taxon>Diptera</taxon>
        <taxon>Nematocera</taxon>
        <taxon>Culicoidea</taxon>
        <taxon>Culicidae</taxon>
        <taxon>Culicinae</taxon>
        <taxon>Aedini</taxon>
        <taxon>Aedes</taxon>
        <taxon>Stegomyia</taxon>
    </lineage>
</organism>
<dbReference type="Proteomes" id="UP000069940">
    <property type="component" value="Unassembled WGS sequence"/>
</dbReference>
<dbReference type="CDD" id="cd00190">
    <property type="entry name" value="Tryp_SPc"/>
    <property type="match status" value="1"/>
</dbReference>
<evidence type="ECO:0000313" key="9">
    <source>
        <dbReference type="Proteomes" id="UP000069940"/>
    </source>
</evidence>
<dbReference type="PROSITE" id="PS51888">
    <property type="entry name" value="CLIP"/>
    <property type="match status" value="1"/>
</dbReference>
<reference evidence="9" key="1">
    <citation type="journal article" date="2015" name="Proc. Natl. Acad. Sci. U.S.A.">
        <title>Genome sequence of the Asian Tiger mosquito, Aedes albopictus, reveals insights into its biology, genetics, and evolution.</title>
        <authorList>
            <person name="Chen X.G."/>
            <person name="Jiang X."/>
            <person name="Gu J."/>
            <person name="Xu M."/>
            <person name="Wu Y."/>
            <person name="Deng Y."/>
            <person name="Zhang C."/>
            <person name="Bonizzoni M."/>
            <person name="Dermauw W."/>
            <person name="Vontas J."/>
            <person name="Armbruster P."/>
            <person name="Huang X."/>
            <person name="Yang Y."/>
            <person name="Zhang H."/>
            <person name="He W."/>
            <person name="Peng H."/>
            <person name="Liu Y."/>
            <person name="Wu K."/>
            <person name="Chen J."/>
            <person name="Lirakis M."/>
            <person name="Topalis P."/>
            <person name="Van Leeuwen T."/>
            <person name="Hall A.B."/>
            <person name="Jiang X."/>
            <person name="Thorpe C."/>
            <person name="Mueller R.L."/>
            <person name="Sun C."/>
            <person name="Waterhouse R.M."/>
            <person name="Yan G."/>
            <person name="Tu Z.J."/>
            <person name="Fang X."/>
            <person name="James A.A."/>
        </authorList>
    </citation>
    <scope>NUCLEOTIDE SEQUENCE [LARGE SCALE GENOMIC DNA]</scope>
    <source>
        <strain evidence="9">Foshan</strain>
    </source>
</reference>
<keyword evidence="4" id="KW-0378">Hydrolase</keyword>
<dbReference type="InterPro" id="IPR001314">
    <property type="entry name" value="Peptidase_S1A"/>
</dbReference>
<evidence type="ECO:0000259" key="7">
    <source>
        <dbReference type="PROSITE" id="PS51888"/>
    </source>
</evidence>
<dbReference type="EnsemblMetazoa" id="AALFPA23_004518.R5537">
    <property type="protein sequence ID" value="AALFPA23_004518.P5537"/>
    <property type="gene ID" value="AALFPA23_004518"/>
</dbReference>
<comment type="similarity">
    <text evidence="3">Belongs to the peptidase S1 family. CLIP subfamily.</text>
</comment>
<dbReference type="Pfam" id="PF00089">
    <property type="entry name" value="Trypsin"/>
    <property type="match status" value="1"/>
</dbReference>
<keyword evidence="9" id="KW-1185">Reference proteome</keyword>
<evidence type="ECO:0000256" key="1">
    <source>
        <dbReference type="ARBA" id="ARBA00022729"/>
    </source>
</evidence>
<evidence type="ECO:0000313" key="8">
    <source>
        <dbReference type="EnsemblMetazoa" id="AALFPA23_004518.P5537"/>
    </source>
</evidence>
<dbReference type="SMART" id="SM00020">
    <property type="entry name" value="Tryp_SPc"/>
    <property type="match status" value="1"/>
</dbReference>
<dbReference type="InterPro" id="IPR009003">
    <property type="entry name" value="Peptidase_S1_PA"/>
</dbReference>
<keyword evidence="4" id="KW-0720">Serine protease</keyword>
<evidence type="ECO:0000256" key="3">
    <source>
        <dbReference type="ARBA" id="ARBA00024195"/>
    </source>
</evidence>
<evidence type="ECO:0000256" key="4">
    <source>
        <dbReference type="RuleBase" id="RU363034"/>
    </source>
</evidence>
<feature type="domain" description="Clip" evidence="7">
    <location>
        <begin position="27"/>
        <end position="68"/>
    </location>
</feature>
<dbReference type="InterPro" id="IPR033116">
    <property type="entry name" value="TRYPSIN_SER"/>
</dbReference>
<evidence type="ECO:0008006" key="10">
    <source>
        <dbReference type="Google" id="ProtNLM"/>
    </source>
</evidence>
<dbReference type="Gene3D" id="2.40.10.10">
    <property type="entry name" value="Trypsin-like serine proteases"/>
    <property type="match status" value="1"/>
</dbReference>
<dbReference type="InterPro" id="IPR018114">
    <property type="entry name" value="TRYPSIN_HIS"/>
</dbReference>
<keyword evidence="2" id="KW-1015">Disulfide bond</keyword>
<reference evidence="8" key="2">
    <citation type="submission" date="2025-05" db="UniProtKB">
        <authorList>
            <consortium name="EnsemblMetazoa"/>
        </authorList>
    </citation>
    <scope>IDENTIFICATION</scope>
    <source>
        <strain evidence="8">Foshan</strain>
    </source>
</reference>
<dbReference type="PANTHER" id="PTHR24252:SF7">
    <property type="entry name" value="HYALIN"/>
    <property type="match status" value="1"/>
</dbReference>
<dbReference type="PROSITE" id="PS00134">
    <property type="entry name" value="TRYPSIN_HIS"/>
    <property type="match status" value="1"/>
</dbReference>
<feature type="domain" description="Peptidase S1" evidence="6">
    <location>
        <begin position="130"/>
        <end position="369"/>
    </location>
</feature>
<dbReference type="PROSITE" id="PS50240">
    <property type="entry name" value="TRYPSIN_DOM"/>
    <property type="match status" value="1"/>
</dbReference>
<dbReference type="PANTHER" id="PTHR24252">
    <property type="entry name" value="ACROSIN-RELATED"/>
    <property type="match status" value="1"/>
</dbReference>
<proteinExistence type="inferred from homology"/>
<name>A0ABM1Y0E4_AEDAL</name>
<accession>A0ABM1Y0E4</accession>
<feature type="chain" id="PRO_5047394687" description="Peptidase S1 domain-containing protein" evidence="5">
    <location>
        <begin position="23"/>
        <end position="371"/>
    </location>
</feature>
<dbReference type="InterPro" id="IPR043504">
    <property type="entry name" value="Peptidase_S1_PA_chymotrypsin"/>
</dbReference>
<keyword evidence="1 5" id="KW-0732">Signal</keyword>
<dbReference type="RefSeq" id="XP_062703444.1">
    <property type="nucleotide sequence ID" value="XM_062847460.1"/>
</dbReference>
<evidence type="ECO:0000259" key="6">
    <source>
        <dbReference type="PROSITE" id="PS50240"/>
    </source>
</evidence>
<dbReference type="InterPro" id="IPR001254">
    <property type="entry name" value="Trypsin_dom"/>
</dbReference>
<protein>
    <recommendedName>
        <fullName evidence="10">Peptidase S1 domain-containing protein</fullName>
    </recommendedName>
</protein>
<keyword evidence="4" id="KW-0645">Protease</keyword>
<evidence type="ECO:0000256" key="5">
    <source>
        <dbReference type="SAM" id="SignalP"/>
    </source>
</evidence>
<dbReference type="GeneID" id="134285837"/>
<dbReference type="InterPro" id="IPR022700">
    <property type="entry name" value="CLIP"/>
</dbReference>
<sequence>MHAGMMLMRLLTVLGCLAVARALEGDECRFGSGVGVCVPYSACRPVLEVIRARISICSYTPREAVVCCPVDYRNRLQQIQQQAASESVSVRKCKEYLRQATPTVLLSTLKQNAEVTLKQGKACSTDNKLIIGGEAAKLGEFPHMAALGYQESPTDSISYKCGGSLISDRFVLTAAHCMAPSLVTVRLGDLNLVSDADGSKPQEYEVRDAISHPQYSAKSKHNDIALVELVGKVAFSQAIRPACLYQSADVPDQKLTASGYGADQNYGPSTNILMKVVLEQFDRPTCLNYYARAGVRRLIDSQMCVGFKAGGRDTCQGDSGGPLQVRDPENDCVFQIVGITSYGTYCGGEVPAIYTRVGAFVPWIESVVWGA</sequence>
<evidence type="ECO:0000256" key="2">
    <source>
        <dbReference type="ARBA" id="ARBA00023157"/>
    </source>
</evidence>